<dbReference type="SFLD" id="SFLDG01129">
    <property type="entry name" value="C1.5:_HAD__Beta-PGM__Phosphata"/>
    <property type="match status" value="1"/>
</dbReference>
<dbReference type="Pfam" id="PF13419">
    <property type="entry name" value="HAD_2"/>
    <property type="match status" value="1"/>
</dbReference>
<organism evidence="1 2">
    <name type="scientific">Acinetobacter marinus</name>
    <dbReference type="NCBI Taxonomy" id="281375"/>
    <lineage>
        <taxon>Bacteria</taxon>
        <taxon>Pseudomonadati</taxon>
        <taxon>Pseudomonadota</taxon>
        <taxon>Gammaproteobacteria</taxon>
        <taxon>Moraxellales</taxon>
        <taxon>Moraxellaceae</taxon>
        <taxon>Acinetobacter</taxon>
    </lineage>
</organism>
<dbReference type="InterPro" id="IPR050155">
    <property type="entry name" value="HAD-like_hydrolase_sf"/>
</dbReference>
<name>A0A1G6HLH9_9GAMM</name>
<dbReference type="GO" id="GO:0008967">
    <property type="term" value="F:phosphoglycolate phosphatase activity"/>
    <property type="evidence" value="ECO:0007669"/>
    <property type="project" value="TreeGrafter"/>
</dbReference>
<evidence type="ECO:0000313" key="1">
    <source>
        <dbReference type="EMBL" id="SDB94306.1"/>
    </source>
</evidence>
<dbReference type="PANTHER" id="PTHR43434">
    <property type="entry name" value="PHOSPHOGLYCOLATE PHOSPHATASE"/>
    <property type="match status" value="1"/>
</dbReference>
<keyword evidence="2" id="KW-1185">Reference proteome</keyword>
<dbReference type="InterPro" id="IPR023198">
    <property type="entry name" value="PGP-like_dom2"/>
</dbReference>
<gene>
    <name evidence="1" type="ORF">SAMN05421749_102319</name>
</gene>
<dbReference type="InterPro" id="IPR041492">
    <property type="entry name" value="HAD_2"/>
</dbReference>
<sequence>MNDLSQFSPDVDTTSALDMQNIDLIIFDWDGTLFDSVGQIVRSLQFAAQQFQQPLLDDDAKSVIGLGLPEVMQRLFPQVPELHEQILTDYAQHYVANSGSDVWFDGVAELLDVLKAQGKLLAVATGKSRKGLDRVLAQTQSEDIFVATRAASETRSKPDPSMLQEILNVTGVPADRALMVGDTSYDLEMAQKINMPRVGVSYGVHAVEVLERFAPVAIVGSVAELRTCLLKQR</sequence>
<dbReference type="SFLD" id="SFLDS00003">
    <property type="entry name" value="Haloacid_Dehalogenase"/>
    <property type="match status" value="1"/>
</dbReference>
<dbReference type="NCBIfam" id="TIGR01549">
    <property type="entry name" value="HAD-SF-IA-v1"/>
    <property type="match status" value="1"/>
</dbReference>
<proteinExistence type="predicted"/>
<evidence type="ECO:0000313" key="2">
    <source>
        <dbReference type="Proteomes" id="UP000242317"/>
    </source>
</evidence>
<dbReference type="InterPro" id="IPR006439">
    <property type="entry name" value="HAD-SF_hydro_IA"/>
</dbReference>
<dbReference type="InterPro" id="IPR023214">
    <property type="entry name" value="HAD_sf"/>
</dbReference>
<protein>
    <submittedName>
        <fullName evidence="1">Phosphoglycolate phosphatase</fullName>
    </submittedName>
</protein>
<dbReference type="AlphaFoldDB" id="A0A1G6HLH9"/>
<dbReference type="EMBL" id="FMYK01000002">
    <property type="protein sequence ID" value="SDB94306.1"/>
    <property type="molecule type" value="Genomic_DNA"/>
</dbReference>
<reference evidence="2" key="1">
    <citation type="submission" date="2016-09" db="EMBL/GenBank/DDBJ databases">
        <authorList>
            <person name="Varghese N."/>
            <person name="Submissions S."/>
        </authorList>
    </citation>
    <scope>NUCLEOTIDE SEQUENCE [LARGE SCALE GENOMIC DNA]</scope>
    <source>
        <strain evidence="2">ANC 3699</strain>
    </source>
</reference>
<dbReference type="Proteomes" id="UP000242317">
    <property type="component" value="Unassembled WGS sequence"/>
</dbReference>
<dbReference type="InterPro" id="IPR036412">
    <property type="entry name" value="HAD-like_sf"/>
</dbReference>
<dbReference type="GO" id="GO:0005829">
    <property type="term" value="C:cytosol"/>
    <property type="evidence" value="ECO:0007669"/>
    <property type="project" value="TreeGrafter"/>
</dbReference>
<accession>A0A1G6HLH9</accession>
<dbReference type="Gene3D" id="1.10.150.240">
    <property type="entry name" value="Putative phosphatase, domain 2"/>
    <property type="match status" value="1"/>
</dbReference>
<dbReference type="Gene3D" id="3.40.50.1000">
    <property type="entry name" value="HAD superfamily/HAD-like"/>
    <property type="match status" value="1"/>
</dbReference>
<dbReference type="PANTHER" id="PTHR43434:SF24">
    <property type="entry name" value="HYDROLASE-RELATED"/>
    <property type="match status" value="1"/>
</dbReference>
<dbReference type="SUPFAM" id="SSF56784">
    <property type="entry name" value="HAD-like"/>
    <property type="match status" value="1"/>
</dbReference>
<dbReference type="GO" id="GO:0006281">
    <property type="term" value="P:DNA repair"/>
    <property type="evidence" value="ECO:0007669"/>
    <property type="project" value="TreeGrafter"/>
</dbReference>